<protein>
    <submittedName>
        <fullName evidence="1">Uncharacterized protein</fullName>
    </submittedName>
</protein>
<gene>
    <name evidence="1" type="ORF">PECOH45_0099</name>
</gene>
<accession>A0AAE8P8L1</accession>
<dbReference type="EMBL" id="HG796217">
    <property type="protein sequence ID" value="CDL63765.1"/>
    <property type="molecule type" value="Genomic_DNA"/>
</dbReference>
<proteinExistence type="predicted"/>
<dbReference type="RefSeq" id="WP_254889440.1">
    <property type="nucleotide sequence ID" value="NZ_BLDE01000269.1"/>
</dbReference>
<evidence type="ECO:0000313" key="1">
    <source>
        <dbReference type="EMBL" id="CDL63765.1"/>
    </source>
</evidence>
<organism evidence="1">
    <name type="scientific">Escherichia coli</name>
    <dbReference type="NCBI Taxonomy" id="562"/>
    <lineage>
        <taxon>Bacteria</taxon>
        <taxon>Pseudomonadati</taxon>
        <taxon>Pseudomonadota</taxon>
        <taxon>Gammaproteobacteria</taxon>
        <taxon>Enterobacterales</taxon>
        <taxon>Enterobacteriaceae</taxon>
        <taxon>Escherichia</taxon>
    </lineage>
</organism>
<sequence length="44" mass="5173">MQKTLKAGSRITLRDQLQLMMQIELLNVVFMMNTISIKEHLELI</sequence>
<dbReference type="AlphaFoldDB" id="A0AAE8P8L1"/>
<name>A0AAE8P8L1_ECOLX</name>
<keyword evidence="1" id="KW-0614">Plasmid</keyword>
<reference evidence="1" key="1">
    <citation type="submission" date="2013-10" db="EMBL/GenBank/DDBJ databases">
        <title>Complete genome of the IncI1 plasmid pECOH45.</title>
        <authorList>
            <person name="Falgenhauer L."/>
            <person name="Schmiedel J."/>
            <person name="Yao Y."/>
            <person name="Fritzenwanker M."/>
            <person name="Ghosh H."/>
            <person name="Imirzalioglu C."/>
            <person name="Chakraborty T."/>
        </authorList>
    </citation>
    <scope>NUCLEOTIDE SEQUENCE</scope>
    <source>
        <strain evidence="1">H45</strain>
        <plasmid evidence="1">pECOH45</plasmid>
    </source>
</reference>
<geneLocation type="plasmid" evidence="1">
    <name>pECOH45</name>
</geneLocation>